<organism evidence="3 4">
    <name type="scientific">Candida albicans (strain SC5314 / ATCC MYA-2876)</name>
    <name type="common">Yeast</name>
    <dbReference type="NCBI Taxonomy" id="237561"/>
    <lineage>
        <taxon>Eukaryota</taxon>
        <taxon>Fungi</taxon>
        <taxon>Dikarya</taxon>
        <taxon>Ascomycota</taxon>
        <taxon>Saccharomycotina</taxon>
        <taxon>Pichiomycetes</taxon>
        <taxon>Debaryomycetaceae</taxon>
        <taxon>Candida/Lodderomyces clade</taxon>
        <taxon>Candida</taxon>
    </lineage>
</organism>
<dbReference type="GeneID" id="3639171"/>
<dbReference type="Proteomes" id="UP000000559">
    <property type="component" value="Chromosome 6"/>
</dbReference>
<reference evidence="3 4" key="2">
    <citation type="journal article" date="2007" name="Genome Biol.">
        <title>Assembly of the Candida albicans genome into sixteen supercontigs aligned on the eight chromosomes.</title>
        <authorList>
            <person name="van het Hoog M."/>
            <person name="Rast T.J."/>
            <person name="Martchenko M."/>
            <person name="Grindle S."/>
            <person name="Dignard D."/>
            <person name="Hogues H."/>
            <person name="Cuomo C."/>
            <person name="Berriman M."/>
            <person name="Scherer S."/>
            <person name="Magee B.B."/>
            <person name="Whiteway M."/>
            <person name="Chibana H."/>
            <person name="Nantel A."/>
            <person name="Magee P.T."/>
        </authorList>
    </citation>
    <scope>GENOME REANNOTATION</scope>
    <source>
        <strain evidence="4">SC5314 / ATCC MYA-2876</strain>
    </source>
</reference>
<dbReference type="RefSeq" id="XP_719083.1">
    <property type="nucleotide sequence ID" value="XM_713990.1"/>
</dbReference>
<dbReference type="KEGG" id="cal:CAALFM_C602490CA"/>
<dbReference type="VEuPathDB" id="FungiDB:C6_02490C_A"/>
<feature type="region of interest" description="Disordered" evidence="1">
    <location>
        <begin position="1"/>
        <end position="61"/>
    </location>
</feature>
<dbReference type="AlphaFoldDB" id="A0A1D8PPX4"/>
<dbReference type="eggNOG" id="ENOG502RQ2E">
    <property type="taxonomic scope" value="Eukaryota"/>
</dbReference>
<dbReference type="InParanoid" id="A0A1D8PPX4"/>
<dbReference type="CGD" id="CAL0000188828">
    <property type="gene designation" value="orf19.12964"/>
</dbReference>
<name>A0A1D8PPX4_CANAL</name>
<accession>A0A1D8PPX4</accession>
<dbReference type="STRING" id="237561.A0A1D8PPX4"/>
<dbReference type="EMBL" id="CP017628">
    <property type="protein sequence ID" value="AOW30182.1"/>
    <property type="molecule type" value="Genomic_DNA"/>
</dbReference>
<reference evidence="3 4" key="1">
    <citation type="journal article" date="2004" name="Proc. Natl. Acad. Sci. U.S.A.">
        <title>The diploid genome sequence of Candida albicans.</title>
        <authorList>
            <person name="Jones T."/>
            <person name="Federspiel N.A."/>
            <person name="Chibana H."/>
            <person name="Dungan J."/>
            <person name="Kalman S."/>
            <person name="Magee B.B."/>
            <person name="Newport G."/>
            <person name="Thorstenson Y.R."/>
            <person name="Agabian N."/>
            <person name="Magee P.T."/>
            <person name="Davis R.W."/>
            <person name="Scherer S."/>
        </authorList>
    </citation>
    <scope>NUCLEOTIDE SEQUENCE [LARGE SCALE GENOMIC DNA]</scope>
    <source>
        <strain evidence="4">SC5314 / ATCC MYA-2876</strain>
    </source>
</reference>
<dbReference type="OrthoDB" id="4022168at2759"/>
<sequence length="246" mass="27878">MSSNQTSPVRRSILSPKPSNLTNNNSPLGKRFNTSSRLTPSPSKSGYHRSSATPSPKKQTLGFTIWEDKVDKSNSTTDVVGTPTSNKLNHNDQENILQPKKVENKRFHNDRQPLSNLSINEFKGFISTNGAAPIQLTELYQPINFNNEFKSLHKQSNIPSYVTPSRRYRDKYLAKSGIDEIDEEIEDEMELLLSKKQQQRSTTLSAKPNNINKTHLIRKHTRSLTVGKNDSKLSLIRKNKFSILSN</sequence>
<evidence type="ECO:0000256" key="1">
    <source>
        <dbReference type="SAM" id="MobiDB-lite"/>
    </source>
</evidence>
<feature type="compositionally biased region" description="Polar residues" evidence="1">
    <location>
        <begin position="17"/>
        <end position="61"/>
    </location>
</feature>
<evidence type="ECO:0000313" key="2">
    <source>
        <dbReference type="CGD" id="CAL0000188828"/>
    </source>
</evidence>
<reference evidence="3 4" key="3">
    <citation type="journal article" date="2013" name="Genome Biol.">
        <title>Assembly of a phased diploid Candida albicans genome facilitates allele-specific measurements and provides a simple model for repeat and indel structure.</title>
        <authorList>
            <person name="Muzzey D."/>
            <person name="Schwartz K."/>
            <person name="Weissman J.S."/>
            <person name="Sherlock G."/>
        </authorList>
    </citation>
    <scope>NUCLEOTIDE SEQUENCE [LARGE SCALE GENOMIC DNA]</scope>
    <source>
        <strain evidence="4">SC5314 / ATCC MYA-2876</strain>
    </source>
</reference>
<keyword evidence="4" id="KW-1185">Reference proteome</keyword>
<proteinExistence type="predicted"/>
<evidence type="ECO:0000313" key="4">
    <source>
        <dbReference type="Proteomes" id="UP000000559"/>
    </source>
</evidence>
<dbReference type="OMA" id="LNFTIWE"/>
<gene>
    <name evidence="3" type="ordered locus">CAALFM_C602490CA</name>
    <name evidence="2" type="ordered locus">orf19.12964</name>
</gene>
<protein>
    <submittedName>
        <fullName evidence="3">Uncharacterized protein</fullName>
    </submittedName>
</protein>
<evidence type="ECO:0000313" key="3">
    <source>
        <dbReference type="EMBL" id="AOW30182.1"/>
    </source>
</evidence>